<evidence type="ECO:0008006" key="3">
    <source>
        <dbReference type="Google" id="ProtNLM"/>
    </source>
</evidence>
<dbReference type="EMBL" id="CAKLCM010000002">
    <property type="protein sequence ID" value="CAH0527359.1"/>
    <property type="molecule type" value="Genomic_DNA"/>
</dbReference>
<protein>
    <recommendedName>
        <fullName evidence="3">DUF2492 domain-containing protein</fullName>
    </recommendedName>
</protein>
<evidence type="ECO:0000313" key="2">
    <source>
        <dbReference type="Proteomes" id="UP000838160"/>
    </source>
</evidence>
<evidence type="ECO:0000313" key="1">
    <source>
        <dbReference type="EMBL" id="CAH0527359.1"/>
    </source>
</evidence>
<dbReference type="Proteomes" id="UP000838160">
    <property type="component" value="Unassembled WGS sequence"/>
</dbReference>
<keyword evidence="2" id="KW-1185">Reference proteome</keyword>
<dbReference type="NCBIfam" id="TIGR03853">
    <property type="entry name" value="matur_matur"/>
    <property type="match status" value="1"/>
</dbReference>
<gene>
    <name evidence="1" type="ORF">VHP8226_02669</name>
</gene>
<dbReference type="InterPro" id="IPR019620">
    <property type="entry name" value="Metal-bd_prot_put"/>
</dbReference>
<name>A0ABM8ZKM2_9VIBR</name>
<sequence length="78" mass="9060">MSTNVHAHKVLNLLKQQPMTRESLVAEVKEQFGEEVSFHTCSREGFDLDSLFSFFVQNQKVVEKEGVWHLNLERVCSH</sequence>
<reference evidence="1" key="1">
    <citation type="submission" date="2021-12" db="EMBL/GenBank/DDBJ databases">
        <authorList>
            <person name="Rodrigo-Torres L."/>
            <person name="Arahal R. D."/>
            <person name="Lucena T."/>
        </authorList>
    </citation>
    <scope>NUCLEOTIDE SEQUENCE</scope>
    <source>
        <strain evidence="1">CECT 8226</strain>
    </source>
</reference>
<organism evidence="1 2">
    <name type="scientific">Vibrio hippocampi</name>
    <dbReference type="NCBI Taxonomy" id="654686"/>
    <lineage>
        <taxon>Bacteria</taxon>
        <taxon>Pseudomonadati</taxon>
        <taxon>Pseudomonadota</taxon>
        <taxon>Gammaproteobacteria</taxon>
        <taxon>Vibrionales</taxon>
        <taxon>Vibrionaceae</taxon>
        <taxon>Vibrio</taxon>
    </lineage>
</organism>
<accession>A0ABM8ZKM2</accession>
<comment type="caution">
    <text evidence="1">The sequence shown here is derived from an EMBL/GenBank/DDBJ whole genome shotgun (WGS) entry which is preliminary data.</text>
</comment>
<dbReference type="RefSeq" id="WP_237485462.1">
    <property type="nucleotide sequence ID" value="NZ_CAKLCM010000002.1"/>
</dbReference>
<proteinExistence type="predicted"/>
<dbReference type="Pfam" id="PF10678">
    <property type="entry name" value="DUF2492"/>
    <property type="match status" value="1"/>
</dbReference>